<evidence type="ECO:0000256" key="3">
    <source>
        <dbReference type="PIRSR" id="PIRSR003059-2"/>
    </source>
</evidence>
<organism evidence="5 6">
    <name type="scientific">Paroceanicella profunda</name>
    <dbReference type="NCBI Taxonomy" id="2579971"/>
    <lineage>
        <taxon>Bacteria</taxon>
        <taxon>Pseudomonadati</taxon>
        <taxon>Pseudomonadota</taxon>
        <taxon>Alphaproteobacteria</taxon>
        <taxon>Rhodobacterales</taxon>
        <taxon>Paracoccaceae</taxon>
        <taxon>Paroceanicella</taxon>
    </lineage>
</organism>
<keyword evidence="1" id="KW-0328">Glycosyltransferase</keyword>
<dbReference type="InterPro" id="IPR058789">
    <property type="entry name" value="ApnL_C"/>
</dbReference>
<feature type="binding site" evidence="3">
    <location>
        <position position="95"/>
    </location>
    <ligand>
        <name>substrate</name>
    </ligand>
</feature>
<proteinExistence type="predicted"/>
<evidence type="ECO:0000256" key="2">
    <source>
        <dbReference type="ARBA" id="ARBA00022679"/>
    </source>
</evidence>
<evidence type="ECO:0000256" key="1">
    <source>
        <dbReference type="ARBA" id="ARBA00022676"/>
    </source>
</evidence>
<geneLocation type="plasmid" evidence="6">
    <name>pd4m1c</name>
</geneLocation>
<protein>
    <submittedName>
        <fullName evidence="5">DUF3459 domain-containing protein</fullName>
    </submittedName>
</protein>
<dbReference type="InterPro" id="IPR013780">
    <property type="entry name" value="Glyco_hydro_b"/>
</dbReference>
<keyword evidence="2" id="KW-0808">Transferase</keyword>
<keyword evidence="5" id="KW-0614">Plasmid</keyword>
<evidence type="ECO:0000259" key="4">
    <source>
        <dbReference type="SMART" id="SM00642"/>
    </source>
</evidence>
<feature type="binding site" evidence="3">
    <location>
        <position position="441"/>
    </location>
    <ligand>
        <name>substrate</name>
    </ligand>
</feature>
<feature type="binding site" evidence="3">
    <location>
        <begin position="336"/>
        <end position="337"/>
    </location>
    <ligand>
        <name>substrate</name>
    </ligand>
</feature>
<dbReference type="GO" id="GO:0016798">
    <property type="term" value="F:hydrolase activity, acting on glycosyl bonds"/>
    <property type="evidence" value="ECO:0007669"/>
    <property type="project" value="UniProtKB-KW"/>
</dbReference>
<dbReference type="InterPro" id="IPR045857">
    <property type="entry name" value="O16G_dom_2"/>
</dbReference>
<evidence type="ECO:0000313" key="5">
    <source>
        <dbReference type="EMBL" id="QDL94662.1"/>
    </source>
</evidence>
<dbReference type="Gene3D" id="3.20.20.80">
    <property type="entry name" value="Glycosidases"/>
    <property type="match status" value="1"/>
</dbReference>
<dbReference type="OrthoDB" id="9805159at2"/>
<evidence type="ECO:0000313" key="6">
    <source>
        <dbReference type="Proteomes" id="UP000305888"/>
    </source>
</evidence>
<dbReference type="GO" id="GO:0016757">
    <property type="term" value="F:glycosyltransferase activity"/>
    <property type="evidence" value="ECO:0007669"/>
    <property type="project" value="UniProtKB-KW"/>
</dbReference>
<dbReference type="KEGG" id="ppru:FDP22_22610"/>
<dbReference type="Pfam" id="PF00128">
    <property type="entry name" value="Alpha-amylase"/>
    <property type="match status" value="1"/>
</dbReference>
<name>A0A5B8G5N9_9RHOB</name>
<dbReference type="InterPro" id="IPR006047">
    <property type="entry name" value="GH13_cat_dom"/>
</dbReference>
<feature type="binding site" evidence="3">
    <location>
        <begin position="226"/>
        <end position="228"/>
    </location>
    <ligand>
        <name>substrate</name>
    </ligand>
</feature>
<dbReference type="RefSeq" id="WP_138576869.1">
    <property type="nucleotide sequence ID" value="NZ_CP040821.1"/>
</dbReference>
<keyword evidence="6" id="KW-1185">Reference proteome</keyword>
<sequence>MRQRLEALLATIYPAGQTAWLMGELEGRLARGNHAASRPAPKQIDESDVVLITYGDSVLDGDTVPLTALKAFMEGPAQGMFSAVHVLPFYPWTSDDGFSVTDYRAVDAKLGGWAEVADLAAHHDLMADAVVNHISAESAWFEAFRAGEEPYTGYFSTRDPAEDLSAVTRPRATPLLTPVETASGVKHVWTTFSADQVDLDYANPQVFLEVADLMLFYVEQGARLIRLDAIGFIWKEPGTSCMHLPQAHGIIQAIRMILDHVAPGTILITETNVPHADNISYFGDGTNEAHMVYQFPLPPLVMHAFLNGDGTKLKSWLSTLEPAPGDATFFNFLSSHDGVGLRPVEGLLDKAEIDAMVEHVRAGGGQVSMRATPTGESPYELNTTYLDGLSRPGDSAQTIAARMLAAQSILVALAGVPAVYVHSLLGSRNDTEGLARTGRARSINRAKLDRAALDADLANPTSLRARVFAGHRALLDLRRSLPAFHPKAAQEVLESAPGVFALRRGAGEDAVCVLVNLTDAACDVPLPQAAAGFARLLDPTGVEALSGAPGATIALPPYGVRWLTAR</sequence>
<reference evidence="5 6" key="1">
    <citation type="submission" date="2019-06" db="EMBL/GenBank/DDBJ databases">
        <title>Genome sequence of Rhodobacteraceae bacterium D4M1.</title>
        <authorList>
            <person name="Cao J."/>
        </authorList>
    </citation>
    <scope>NUCLEOTIDE SEQUENCE [LARGE SCALE GENOMIC DNA]</scope>
    <source>
        <strain evidence="5 6">D4M1</strain>
        <plasmid evidence="6">pd4m1c</plasmid>
    </source>
</reference>
<dbReference type="CDD" id="cd11356">
    <property type="entry name" value="AmyAc_Sucrose_phosphorylase-like_1"/>
    <property type="match status" value="1"/>
</dbReference>
<dbReference type="PIRSF" id="PIRSF003059">
    <property type="entry name" value="Sucrose_phosphorylase"/>
    <property type="match status" value="1"/>
</dbReference>
<dbReference type="AlphaFoldDB" id="A0A5B8G5N9"/>
<feature type="binding site" evidence="3">
    <location>
        <position position="133"/>
    </location>
    <ligand>
        <name>substrate</name>
    </ligand>
</feature>
<gene>
    <name evidence="5" type="ORF">FDP22_22610</name>
</gene>
<dbReference type="Pfam" id="PF25839">
    <property type="entry name" value="Apionate_lact_C"/>
    <property type="match status" value="1"/>
</dbReference>
<dbReference type="Gene3D" id="2.60.40.1180">
    <property type="entry name" value="Golgi alpha-mannosidase II"/>
    <property type="match status" value="1"/>
</dbReference>
<dbReference type="SUPFAM" id="SSF51445">
    <property type="entry name" value="(Trans)glycosidases"/>
    <property type="match status" value="1"/>
</dbReference>
<dbReference type="EMBL" id="CP040821">
    <property type="protein sequence ID" value="QDL94662.1"/>
    <property type="molecule type" value="Genomic_DNA"/>
</dbReference>
<dbReference type="PANTHER" id="PTHR38784:SF1">
    <property type="entry name" value="SUCROSE PHOSPHORYLASE"/>
    <property type="match status" value="1"/>
</dbReference>
<dbReference type="InterPro" id="IPR017853">
    <property type="entry name" value="GH"/>
</dbReference>
<dbReference type="Gene3D" id="3.90.400.10">
    <property type="entry name" value="Oligo-1,6-glucosidase, Domain 2"/>
    <property type="match status" value="1"/>
</dbReference>
<dbReference type="PANTHER" id="PTHR38784">
    <property type="entry name" value="SUCROSE PHOSPHORYLASE"/>
    <property type="match status" value="1"/>
</dbReference>
<accession>A0A5B8G5N9</accession>
<dbReference type="Proteomes" id="UP000305888">
    <property type="component" value="Plasmid pD4M1C"/>
</dbReference>
<dbReference type="SMART" id="SM00642">
    <property type="entry name" value="Aamy"/>
    <property type="match status" value="1"/>
</dbReference>
<dbReference type="InterPro" id="IPR033746">
    <property type="entry name" value="GGa_phosphorylase"/>
</dbReference>
<dbReference type="GO" id="GO:0005975">
    <property type="term" value="P:carbohydrate metabolic process"/>
    <property type="evidence" value="ECO:0007669"/>
    <property type="project" value="InterPro"/>
</dbReference>
<dbReference type="InterPro" id="IPR016377">
    <property type="entry name" value="Sucrose_GGa_phosphorylase-rel"/>
</dbReference>
<feature type="domain" description="Glycosyl hydrolase family 13 catalytic" evidence="4">
    <location>
        <begin position="66"/>
        <end position="407"/>
    </location>
</feature>